<keyword evidence="1" id="KW-0812">Transmembrane</keyword>
<proteinExistence type="predicted"/>
<keyword evidence="1" id="KW-0472">Membrane</keyword>
<name>A0A5J5GU63_9BACI</name>
<dbReference type="Proteomes" id="UP000326671">
    <property type="component" value="Unassembled WGS sequence"/>
</dbReference>
<dbReference type="AlphaFoldDB" id="A0A5J5GU63"/>
<comment type="caution">
    <text evidence="2">The sequence shown here is derived from an EMBL/GenBank/DDBJ whole genome shotgun (WGS) entry which is preliminary data.</text>
</comment>
<evidence type="ECO:0000256" key="1">
    <source>
        <dbReference type="SAM" id="Phobius"/>
    </source>
</evidence>
<dbReference type="EMBL" id="VYKL01000067">
    <property type="protein sequence ID" value="KAA9011780.1"/>
    <property type="molecule type" value="Genomic_DNA"/>
</dbReference>
<evidence type="ECO:0000313" key="2">
    <source>
        <dbReference type="EMBL" id="KAA9011780.1"/>
    </source>
</evidence>
<feature type="transmembrane region" description="Helical" evidence="1">
    <location>
        <begin position="15"/>
        <end position="39"/>
    </location>
</feature>
<dbReference type="OrthoDB" id="2942458at2"/>
<dbReference type="RefSeq" id="WP_150442974.1">
    <property type="nucleotide sequence ID" value="NZ_VYKL01000067.1"/>
</dbReference>
<sequence length="405" mass="46627">MHRLNLIQITNTSDIIAFVFGLIACVFTLVGLLSIFISITSQHNIQKCRELLWELKVEENPNQILKKLGLYGDIIKEKTQFTSNVISISTFSIWVAIATIGILNLALLNKFTKSESIILGIFSALMIGALFAFSILLLKLKSITKISNLPSLEELLDVDTESYEVNSLRLASKLISMHVIIYDKKSNNDRMPCFGFAINSPFEFKNIRVTPPFAFKVTAWNEYDQYCIDELEAKPSLEIVEKHLPSMNPQNQYFIEVPIEDFTHVKAQVPGYYHSENWYILRYEYDEDMNVQNFNMIEYDTYQRRKEEPLFNGHIKLNTEMSSEVDIDGYKFTLLNRSHTQNIFLGLGLEQDIVSKLEELSRVDSKLYFNPIKTSQEDLEILGHIPIPQFYMGDSKRGNRPGVSE</sequence>
<organism evidence="2 3">
    <name type="scientific">Niallia endozanthoxylica</name>
    <dbReference type="NCBI Taxonomy" id="2036016"/>
    <lineage>
        <taxon>Bacteria</taxon>
        <taxon>Bacillati</taxon>
        <taxon>Bacillota</taxon>
        <taxon>Bacilli</taxon>
        <taxon>Bacillales</taxon>
        <taxon>Bacillaceae</taxon>
        <taxon>Niallia</taxon>
    </lineage>
</organism>
<evidence type="ECO:0000313" key="3">
    <source>
        <dbReference type="Proteomes" id="UP000326671"/>
    </source>
</evidence>
<accession>A0A5J5GU63</accession>
<feature type="transmembrane region" description="Helical" evidence="1">
    <location>
        <begin position="85"/>
        <end position="105"/>
    </location>
</feature>
<gene>
    <name evidence="2" type="ORF">F4V44_26490</name>
</gene>
<reference evidence="2 3" key="1">
    <citation type="submission" date="2019-09" db="EMBL/GenBank/DDBJ databases">
        <title>Whole genome sequences of isolates from the Mars Exploration Rovers.</title>
        <authorList>
            <person name="Seuylemezian A."/>
            <person name="Vaishampayan P."/>
        </authorList>
    </citation>
    <scope>NUCLEOTIDE SEQUENCE [LARGE SCALE GENOMIC DNA]</scope>
    <source>
        <strain evidence="2 3">MER_TA_151</strain>
    </source>
</reference>
<feature type="transmembrane region" description="Helical" evidence="1">
    <location>
        <begin position="117"/>
        <end position="138"/>
    </location>
</feature>
<dbReference type="PROSITE" id="PS51257">
    <property type="entry name" value="PROKAR_LIPOPROTEIN"/>
    <property type="match status" value="1"/>
</dbReference>
<protein>
    <submittedName>
        <fullName evidence="2">Uncharacterized protein</fullName>
    </submittedName>
</protein>
<keyword evidence="1" id="KW-1133">Transmembrane helix</keyword>
<keyword evidence="3" id="KW-1185">Reference proteome</keyword>